<dbReference type="EMBL" id="JAJEQE010000011">
    <property type="protein sequence ID" value="MCC2148635.1"/>
    <property type="molecule type" value="Genomic_DNA"/>
</dbReference>
<dbReference type="RefSeq" id="WP_248835004.1">
    <property type="nucleotide sequence ID" value="NZ_JAJEQE010000011.1"/>
</dbReference>
<feature type="domain" description="DUF8180" evidence="2">
    <location>
        <begin position="50"/>
        <end position="105"/>
    </location>
</feature>
<proteinExistence type="predicted"/>
<comment type="caution">
    <text evidence="3">The sequence shown here is derived from an EMBL/GenBank/DDBJ whole genome shotgun (WGS) entry which is preliminary data.</text>
</comment>
<feature type="region of interest" description="Disordered" evidence="1">
    <location>
        <begin position="1"/>
        <end position="26"/>
    </location>
</feature>
<evidence type="ECO:0000256" key="1">
    <source>
        <dbReference type="SAM" id="MobiDB-lite"/>
    </source>
</evidence>
<dbReference type="Pfam" id="PF26551">
    <property type="entry name" value="DUF8180"/>
    <property type="match status" value="1"/>
</dbReference>
<protein>
    <submittedName>
        <fullName evidence="3">Cobalt transporter</fullName>
    </submittedName>
</protein>
<evidence type="ECO:0000313" key="4">
    <source>
        <dbReference type="Proteomes" id="UP001299235"/>
    </source>
</evidence>
<gene>
    <name evidence="3" type="ORF">LKD42_05105</name>
</gene>
<evidence type="ECO:0000313" key="3">
    <source>
        <dbReference type="EMBL" id="MCC2148635.1"/>
    </source>
</evidence>
<reference evidence="3 4" key="1">
    <citation type="submission" date="2021-10" db="EMBL/GenBank/DDBJ databases">
        <title>Anaerobic single-cell dispensing facilitates the cultivation of human gut bacteria.</title>
        <authorList>
            <person name="Afrizal A."/>
        </authorList>
    </citation>
    <scope>NUCLEOTIDE SEQUENCE [LARGE SCALE GENOMIC DNA]</scope>
    <source>
        <strain evidence="3 4">CLA-AA-H246</strain>
    </source>
</reference>
<sequence>MHIIKDENGNVCPHGHEHSHEHGHAHTHDGVCQEGCSGCEPHDPKKENIALLTYMLQHNEHHAAELDQMADKLRKAGMDTAAEQIRKAVDEFQKGNLYLSVALATVKEN</sequence>
<dbReference type="Proteomes" id="UP001299235">
    <property type="component" value="Unassembled WGS sequence"/>
</dbReference>
<name>A0ABS8ETZ6_9FIRM</name>
<evidence type="ECO:0000259" key="2">
    <source>
        <dbReference type="Pfam" id="PF26551"/>
    </source>
</evidence>
<keyword evidence="4" id="KW-1185">Reference proteome</keyword>
<organism evidence="3 4">
    <name type="scientific">Hominisplanchenecus faecis</name>
    <dbReference type="NCBI Taxonomy" id="2885351"/>
    <lineage>
        <taxon>Bacteria</taxon>
        <taxon>Bacillati</taxon>
        <taxon>Bacillota</taxon>
        <taxon>Clostridia</taxon>
        <taxon>Lachnospirales</taxon>
        <taxon>Lachnospiraceae</taxon>
        <taxon>Hominisplanchenecus</taxon>
    </lineage>
</organism>
<accession>A0ABS8ETZ6</accession>
<dbReference type="InterPro" id="IPR058493">
    <property type="entry name" value="DUF8180"/>
</dbReference>